<dbReference type="SUPFAM" id="SSF116846">
    <property type="entry name" value="MIT domain"/>
    <property type="match status" value="1"/>
</dbReference>
<dbReference type="Pfam" id="PF04212">
    <property type="entry name" value="MIT"/>
    <property type="match status" value="1"/>
</dbReference>
<sequence length="865" mass="96775">MQRAQDAESTYSKATKSELAKDYDSAFRLYVKAAESFLHLIKSVPATEQDRLQWNSHASRALERAERIKLMTDKTRTSQKPPLNPSEIAQKLTPVAVDYFSPEEQSSVLRRGGNINGMVFPLWREDPGPSSIQKQPKLSSLQNNVSAIWKAGNQDILTEVRPIFPQDIFQNVVTDCSVCASISSCIEHDIRFGSNVGLAYTTNDWDGNRSHFLQLAKGIIHPIGSRSPNRVSFYDLKLYFNGDWRRVSVFVPLSQKDANVCPRSVSSPRPPFQGVSNISQESMDSCRFIQPQVFICALHVERRIQVRAMLLCRLYPGQVSSKKYMTLMGGYDFPGSNSTIDLHALTGWIPEHIDIKRSGFEGEKTWARILNGFSSGRCMLTFGTGHKKNIRWEEKKLLPTHSYAALNVRETEKERIVTVLDSWVHSESPELASLERPGLLDIPWLDALDIFDGIYLNWDPKTWSSQLTYHGIWRAQDNKKGCIHQVRATFQVSNSEERDEIWVLLTRHVNDTRNSDIFIACKVQIEDNEAGSSVVCGRQKLSNKGAYTNSPHVLTRTKVPPLNNSASLSILALCEGSSEDLGFDLTIYVSRHLKLAWEKDVVKFPFSEPLEGTLTNKNSGGNHTHPTFLLNPQYHLRVGPPKQSSSRTKERTIFVVETNKDLPIQLICFRPSQKNITATSGMYTYGLARVTTQLAPGDYTVIISAFEPFQTGAYTLTVNSFAQFDMSTIPQEGAGMYRKTAKGSWNASSAAGAPSFNRYFQNPIFEVNLPSQAQIQIRLQLLRPSSSISLNVTVYSASENLASDRHVMTSGPYDDAITGVITLLTSLPAGRYWVVPSTYNPGTQTDFQLIVFSTLASTGLAPKLS</sequence>
<accession>A0A8H5M776</accession>
<evidence type="ECO:0000313" key="8">
    <source>
        <dbReference type="Proteomes" id="UP000518752"/>
    </source>
</evidence>
<dbReference type="InterPro" id="IPR051297">
    <property type="entry name" value="PalB/RIM13"/>
</dbReference>
<keyword evidence="8" id="KW-1185">Reference proteome</keyword>
<evidence type="ECO:0000313" key="7">
    <source>
        <dbReference type="EMBL" id="KAF5383408.1"/>
    </source>
</evidence>
<dbReference type="GO" id="GO:0004198">
    <property type="term" value="F:calcium-dependent cysteine-type endopeptidase activity"/>
    <property type="evidence" value="ECO:0007669"/>
    <property type="project" value="InterPro"/>
</dbReference>
<dbReference type="SUPFAM" id="SSF49758">
    <property type="entry name" value="Calpain large subunit, middle domain (domain III)"/>
    <property type="match status" value="2"/>
</dbReference>
<dbReference type="InterPro" id="IPR022682">
    <property type="entry name" value="Calpain_domain_III"/>
</dbReference>
<dbReference type="Proteomes" id="UP000518752">
    <property type="component" value="Unassembled WGS sequence"/>
</dbReference>
<dbReference type="Gene3D" id="2.60.120.380">
    <property type="match status" value="2"/>
</dbReference>
<dbReference type="PANTHER" id="PTHR46143">
    <property type="entry name" value="CALPAIN-7"/>
    <property type="match status" value="1"/>
</dbReference>
<dbReference type="InterPro" id="IPR036181">
    <property type="entry name" value="MIT_dom_sf"/>
</dbReference>
<keyword evidence="2" id="KW-0645">Protease</keyword>
<dbReference type="Gene3D" id="1.20.58.80">
    <property type="entry name" value="Phosphotransferase system, lactose/cellobiose-type IIA subunit"/>
    <property type="match status" value="1"/>
</dbReference>
<evidence type="ECO:0000256" key="5">
    <source>
        <dbReference type="PROSITE-ProRule" id="PRU00239"/>
    </source>
</evidence>
<dbReference type="InterPro" id="IPR007330">
    <property type="entry name" value="MIT_dom"/>
</dbReference>
<evidence type="ECO:0000256" key="4">
    <source>
        <dbReference type="ARBA" id="ARBA00022807"/>
    </source>
</evidence>
<dbReference type="InterPro" id="IPR038765">
    <property type="entry name" value="Papain-like_cys_pep_sf"/>
</dbReference>
<evidence type="ECO:0000259" key="6">
    <source>
        <dbReference type="PROSITE" id="PS50203"/>
    </source>
</evidence>
<dbReference type="AlphaFoldDB" id="A0A8H5M776"/>
<evidence type="ECO:0000256" key="2">
    <source>
        <dbReference type="ARBA" id="ARBA00022670"/>
    </source>
</evidence>
<comment type="similarity">
    <text evidence="1">Belongs to the peptidase C2 family. PalB/RIM13 subfamily.</text>
</comment>
<dbReference type="PROSITE" id="PS50203">
    <property type="entry name" value="CALPAIN_CAT"/>
    <property type="match status" value="1"/>
</dbReference>
<dbReference type="Pfam" id="PF01067">
    <property type="entry name" value="Calpain_III"/>
    <property type="match status" value="1"/>
</dbReference>
<dbReference type="InterPro" id="IPR022683">
    <property type="entry name" value="Calpain_III"/>
</dbReference>
<dbReference type="GO" id="GO:0006508">
    <property type="term" value="P:proteolysis"/>
    <property type="evidence" value="ECO:0007669"/>
    <property type="project" value="UniProtKB-KW"/>
</dbReference>
<dbReference type="EMBL" id="JAACJN010000047">
    <property type="protein sequence ID" value="KAF5383408.1"/>
    <property type="molecule type" value="Genomic_DNA"/>
</dbReference>
<evidence type="ECO:0000256" key="1">
    <source>
        <dbReference type="ARBA" id="ARBA00010193"/>
    </source>
</evidence>
<dbReference type="OrthoDB" id="167576at2759"/>
<dbReference type="PANTHER" id="PTHR46143:SF1">
    <property type="entry name" value="CALPAIN-7"/>
    <property type="match status" value="1"/>
</dbReference>
<name>A0A8H5M776_9AGAR</name>
<dbReference type="InterPro" id="IPR036213">
    <property type="entry name" value="Calpain_III_sf"/>
</dbReference>
<proteinExistence type="inferred from homology"/>
<dbReference type="InterPro" id="IPR001300">
    <property type="entry name" value="Peptidase_C2_calpain_cat"/>
</dbReference>
<feature type="domain" description="Calpain catalytic" evidence="6">
    <location>
        <begin position="165"/>
        <end position="427"/>
    </location>
</feature>
<comment type="caution">
    <text evidence="7">The sequence shown here is derived from an EMBL/GenBank/DDBJ whole genome shotgun (WGS) entry which is preliminary data.</text>
</comment>
<dbReference type="SUPFAM" id="SSF54001">
    <property type="entry name" value="Cysteine proteinases"/>
    <property type="match status" value="2"/>
</dbReference>
<protein>
    <recommendedName>
        <fullName evidence="6">Calpain catalytic domain-containing protein</fullName>
    </recommendedName>
</protein>
<dbReference type="SMART" id="SM00720">
    <property type="entry name" value="calpain_III"/>
    <property type="match status" value="2"/>
</dbReference>
<keyword evidence="4" id="KW-0788">Thiol protease</keyword>
<reference evidence="7 8" key="1">
    <citation type="journal article" date="2020" name="ISME J.">
        <title>Uncovering the hidden diversity of litter-decomposition mechanisms in mushroom-forming fungi.</title>
        <authorList>
            <person name="Floudas D."/>
            <person name="Bentzer J."/>
            <person name="Ahren D."/>
            <person name="Johansson T."/>
            <person name="Persson P."/>
            <person name="Tunlid A."/>
        </authorList>
    </citation>
    <scope>NUCLEOTIDE SEQUENCE [LARGE SCALE GENOMIC DNA]</scope>
    <source>
        <strain evidence="7 8">CBS 406.79</strain>
    </source>
</reference>
<dbReference type="SMART" id="SM00230">
    <property type="entry name" value="CysPc"/>
    <property type="match status" value="1"/>
</dbReference>
<organism evidence="7 8">
    <name type="scientific">Collybiopsis confluens</name>
    <dbReference type="NCBI Taxonomy" id="2823264"/>
    <lineage>
        <taxon>Eukaryota</taxon>
        <taxon>Fungi</taxon>
        <taxon>Dikarya</taxon>
        <taxon>Basidiomycota</taxon>
        <taxon>Agaricomycotina</taxon>
        <taxon>Agaricomycetes</taxon>
        <taxon>Agaricomycetidae</taxon>
        <taxon>Agaricales</taxon>
        <taxon>Marasmiineae</taxon>
        <taxon>Omphalotaceae</taxon>
        <taxon>Collybiopsis</taxon>
    </lineage>
</organism>
<gene>
    <name evidence="7" type="ORF">D9757_006162</name>
</gene>
<comment type="caution">
    <text evidence="5">Lacks conserved residue(s) required for the propagation of feature annotation.</text>
</comment>
<evidence type="ECO:0000256" key="3">
    <source>
        <dbReference type="ARBA" id="ARBA00022801"/>
    </source>
</evidence>
<keyword evidence="3" id="KW-0378">Hydrolase</keyword>